<protein>
    <recommendedName>
        <fullName evidence="3">Alpha/beta-hydrolase</fullName>
    </recommendedName>
</protein>
<keyword evidence="2" id="KW-1185">Reference proteome</keyword>
<organism evidence="1 2">
    <name type="scientific">Meripilus lineatus</name>
    <dbReference type="NCBI Taxonomy" id="2056292"/>
    <lineage>
        <taxon>Eukaryota</taxon>
        <taxon>Fungi</taxon>
        <taxon>Dikarya</taxon>
        <taxon>Basidiomycota</taxon>
        <taxon>Agaricomycotina</taxon>
        <taxon>Agaricomycetes</taxon>
        <taxon>Polyporales</taxon>
        <taxon>Meripilaceae</taxon>
        <taxon>Meripilus</taxon>
    </lineage>
</organism>
<dbReference type="Proteomes" id="UP001212997">
    <property type="component" value="Unassembled WGS sequence"/>
</dbReference>
<accession>A0AAD5V6A9</accession>
<dbReference type="EMBL" id="JANAWD010000142">
    <property type="protein sequence ID" value="KAJ3485780.1"/>
    <property type="molecule type" value="Genomic_DNA"/>
</dbReference>
<evidence type="ECO:0008006" key="3">
    <source>
        <dbReference type="Google" id="ProtNLM"/>
    </source>
</evidence>
<evidence type="ECO:0000313" key="1">
    <source>
        <dbReference type="EMBL" id="KAJ3485780.1"/>
    </source>
</evidence>
<sequence length="302" mass="33895">MEAITSSHLDVQKSAIKKQGTDLAMFLLRYIESSGIPPKTESAKERTVQGGLAVLTWSLSNIISHSLLAHAEELEEGVKETLGKYFRTIVLYGVSATGLGQIPRETAARLYSPLRDPNLSQEDRIKQFAIWVSSYFPPVSDLSGITLEEVTSRKAVHLGKTVSVSPDVQKGPTVERMSPEEFEAMTDVDALTRSSQYILRVNPDIYRENFERAHWRQDSDKSESVAWPQLKILVVWCGMDVGDCIWAVSRFREELDNTPTIRRPVSIQSIPFGNHFAHWEDPKEFTSFLALNIDGVASTLLE</sequence>
<proteinExistence type="predicted"/>
<reference evidence="1" key="1">
    <citation type="submission" date="2022-07" db="EMBL/GenBank/DDBJ databases">
        <title>Genome Sequence of Physisporinus lineatus.</title>
        <authorList>
            <person name="Buettner E."/>
        </authorList>
    </citation>
    <scope>NUCLEOTIDE SEQUENCE</scope>
    <source>
        <strain evidence="1">VT162</strain>
    </source>
</reference>
<comment type="caution">
    <text evidence="1">The sequence shown here is derived from an EMBL/GenBank/DDBJ whole genome shotgun (WGS) entry which is preliminary data.</text>
</comment>
<dbReference type="AlphaFoldDB" id="A0AAD5V6A9"/>
<evidence type="ECO:0000313" key="2">
    <source>
        <dbReference type="Proteomes" id="UP001212997"/>
    </source>
</evidence>
<name>A0AAD5V6A9_9APHY</name>
<gene>
    <name evidence="1" type="ORF">NLI96_g4726</name>
</gene>